<sequence>MRQQLSFLKSEQFDFLYNNCKVRNIADIMNLTLNQLHAMGICESELSQLTQMSFKMKTSSENVNVNNNGMSICKNRNKLELIKADDHLVRSSNAYDDGSDSQTLFTDEKKCESFYRGNISMQNCDKLCPGMSGASLTPADALRILYEAAKRTNQIVESIKENLQKLKTTNIDPKEKEAQLLEVHNELKLCDEQVLRSQQEMNIMELSETSYIWKKNFKKTEAEAVGGHEMTATQKKHLLKRQQQKIISEGRELPGNSKLNLLEDVCNEVQVEPAFAYASVDGCVEHSEEIVEQSEGEKKQQIDMKKAGRGSSENSRESMRTGWKYIDEVRELNENYLLENFKAEFSTEVFAKDFREEGNKELTAVVVKHNRSSSCEKITSSDDIAEEASNSKKLDKKSTKLLKNHW</sequence>
<evidence type="ECO:0000313" key="2">
    <source>
        <dbReference type="Proteomes" id="UP000092443"/>
    </source>
</evidence>
<organism evidence="2 3">
    <name type="scientific">Glossina fuscipes</name>
    <dbReference type="NCBI Taxonomy" id="7396"/>
    <lineage>
        <taxon>Eukaryota</taxon>
        <taxon>Metazoa</taxon>
        <taxon>Ecdysozoa</taxon>
        <taxon>Arthropoda</taxon>
        <taxon>Hexapoda</taxon>
        <taxon>Insecta</taxon>
        <taxon>Pterygota</taxon>
        <taxon>Neoptera</taxon>
        <taxon>Endopterygota</taxon>
        <taxon>Diptera</taxon>
        <taxon>Brachycera</taxon>
        <taxon>Muscomorpha</taxon>
        <taxon>Hippoboscoidea</taxon>
        <taxon>Glossinidae</taxon>
        <taxon>Glossina</taxon>
    </lineage>
</organism>
<feature type="region of interest" description="Disordered" evidence="1">
    <location>
        <begin position="288"/>
        <end position="319"/>
    </location>
</feature>
<dbReference type="RefSeq" id="XP_037898211.1">
    <property type="nucleotide sequence ID" value="XM_038042283.1"/>
</dbReference>
<dbReference type="AlphaFoldDB" id="A0A9C5ZGD2"/>
<feature type="region of interest" description="Disordered" evidence="1">
    <location>
        <begin position="376"/>
        <end position="406"/>
    </location>
</feature>
<reference evidence="3" key="1">
    <citation type="submission" date="2025-08" db="UniProtKB">
        <authorList>
            <consortium name="RefSeq"/>
        </authorList>
    </citation>
    <scope>IDENTIFICATION</scope>
    <source>
        <tissue evidence="3">Whole body pupa</tissue>
    </source>
</reference>
<accession>A0A9C5ZGD2</accession>
<dbReference type="Proteomes" id="UP000092443">
    <property type="component" value="Unplaced"/>
</dbReference>
<dbReference type="GeneID" id="119642951"/>
<keyword evidence="2" id="KW-1185">Reference proteome</keyword>
<evidence type="ECO:0000256" key="1">
    <source>
        <dbReference type="SAM" id="MobiDB-lite"/>
    </source>
</evidence>
<gene>
    <name evidence="3" type="primary">LOC119642951</name>
</gene>
<protein>
    <submittedName>
        <fullName evidence="3">Uncharacterized protein LOC119642951 isoform X2</fullName>
    </submittedName>
</protein>
<feature type="compositionally biased region" description="Basic and acidic residues" evidence="1">
    <location>
        <begin position="288"/>
        <end position="306"/>
    </location>
</feature>
<feature type="compositionally biased region" description="Basic and acidic residues" evidence="1">
    <location>
        <begin position="389"/>
        <end position="398"/>
    </location>
</feature>
<evidence type="ECO:0000313" key="3">
    <source>
        <dbReference type="RefSeq" id="XP_037898211.1"/>
    </source>
</evidence>
<proteinExistence type="predicted"/>
<name>A0A9C5ZGD2_9MUSC</name>